<dbReference type="NCBIfam" id="TIGR03244">
    <property type="entry name" value="arg_catab_AstA"/>
    <property type="match status" value="1"/>
</dbReference>
<keyword evidence="6" id="KW-1185">Reference proteome</keyword>
<dbReference type="Gene3D" id="2.40.40.20">
    <property type="match status" value="1"/>
</dbReference>
<keyword evidence="2 5" id="KW-0808">Transferase</keyword>
<sequence>MLLIRPLSQGDLEDLHDMAEGAGKGLTSLPPNRDLLSRKIARAEDTFNERCAPEAGMYLFALEDTGQKKCVGISGIEARVGLDEVWYNYRLSTTVNASRELGVHVRTPTLHLTNDMTDTSEICSLLLSDTHRQGGNGLLLSRCRFLYMADFREFFSEKVFAEMRGVSDENGRSPLWDALGRRFFDMDFSEADFLSGMGNKSFIAELMPKYPIYVPLLPEPARDVIGQVHDNTKPALRMLQAEGFNFNGLCDIFDGGPVVEAFIHNVRTVRESVKRHVLVSRQPVNLDVPPEERVMVSNRSFRDFRVTTLPRSCIKPDTVSMPAEVADALQVSSGDLVRLSPLKENRTAK</sequence>
<evidence type="ECO:0000256" key="3">
    <source>
        <dbReference type="ARBA" id="ARBA00023315"/>
    </source>
</evidence>
<proteinExistence type="predicted"/>
<dbReference type="RefSeq" id="WP_131482798.1">
    <property type="nucleotide sequence ID" value="NZ_SJDL01000026.1"/>
</dbReference>
<dbReference type="InterPro" id="IPR016181">
    <property type="entry name" value="Acyl_CoA_acyltransferase"/>
</dbReference>
<dbReference type="Proteomes" id="UP000313645">
    <property type="component" value="Unassembled WGS sequence"/>
</dbReference>
<keyword evidence="3 5" id="KW-0012">Acyltransferase</keyword>
<evidence type="ECO:0000256" key="2">
    <source>
        <dbReference type="ARBA" id="ARBA00022679"/>
    </source>
</evidence>
<dbReference type="EC" id="2.3.1.109" evidence="4"/>
<dbReference type="GO" id="GO:0008791">
    <property type="term" value="F:arginine N-succinyltransferase activity"/>
    <property type="evidence" value="ECO:0007669"/>
    <property type="project" value="UniProtKB-EC"/>
</dbReference>
<evidence type="ECO:0000313" key="5">
    <source>
        <dbReference type="EMBL" id="TBW52904.1"/>
    </source>
</evidence>
<dbReference type="SUPFAM" id="SSF55729">
    <property type="entry name" value="Acyl-CoA N-acyltransferases (Nat)"/>
    <property type="match status" value="1"/>
</dbReference>
<accession>A0ABY1ZLL1</accession>
<name>A0ABY1ZLL1_9GAMM</name>
<dbReference type="InterPro" id="IPR017650">
    <property type="entry name" value="Arginine_N-succinylTrfase"/>
</dbReference>
<gene>
    <name evidence="5" type="primary">astA</name>
    <name evidence="5" type="ORF">EZI54_15530</name>
</gene>
<dbReference type="PANTHER" id="PTHR30420:SF1">
    <property type="entry name" value="ARGININE N-SUCCINYLTRANSFERASE"/>
    <property type="match status" value="1"/>
</dbReference>
<dbReference type="InterPro" id="IPR007041">
    <property type="entry name" value="Arg_succinylTrfase_AstA/AruG"/>
</dbReference>
<evidence type="ECO:0000256" key="4">
    <source>
        <dbReference type="NCBIfam" id="TIGR03244"/>
    </source>
</evidence>
<dbReference type="EMBL" id="SJDL01000026">
    <property type="protein sequence ID" value="TBW52904.1"/>
    <property type="molecule type" value="Genomic_DNA"/>
</dbReference>
<evidence type="ECO:0000313" key="6">
    <source>
        <dbReference type="Proteomes" id="UP000313645"/>
    </source>
</evidence>
<keyword evidence="1" id="KW-0056">Arginine metabolism</keyword>
<dbReference type="Pfam" id="PF04958">
    <property type="entry name" value="AstA"/>
    <property type="match status" value="1"/>
</dbReference>
<dbReference type="NCBIfam" id="TIGR03243">
    <property type="entry name" value="arg_catab_AOST"/>
    <property type="match status" value="1"/>
</dbReference>
<comment type="caution">
    <text evidence="5">The sequence shown here is derived from an EMBL/GenBank/DDBJ whole genome shotgun (WGS) entry which is preliminary data.</text>
</comment>
<dbReference type="PANTHER" id="PTHR30420">
    <property type="entry name" value="N-SUCCINYLARGININE DIHYDROLASE"/>
    <property type="match status" value="1"/>
</dbReference>
<organism evidence="5 6">
    <name type="scientific">Marinobacter halodurans</name>
    <dbReference type="NCBI Taxonomy" id="2528979"/>
    <lineage>
        <taxon>Bacteria</taxon>
        <taxon>Pseudomonadati</taxon>
        <taxon>Pseudomonadota</taxon>
        <taxon>Gammaproteobacteria</taxon>
        <taxon>Pseudomonadales</taxon>
        <taxon>Marinobacteraceae</taxon>
        <taxon>Marinobacter</taxon>
    </lineage>
</organism>
<reference evidence="5 6" key="1">
    <citation type="submission" date="2019-02" db="EMBL/GenBank/DDBJ databases">
        <title>Marinobacter halodurans sp. nov., a marine bacterium isolated from sea tidal flat.</title>
        <authorList>
            <person name="Yoo Y."/>
            <person name="Lee D.W."/>
            <person name="Kim B.S."/>
            <person name="Kim J.-J."/>
        </authorList>
    </citation>
    <scope>NUCLEOTIDE SEQUENCE [LARGE SCALE GENOMIC DNA]</scope>
    <source>
        <strain evidence="5 6">YJ-S3-2</strain>
    </source>
</reference>
<evidence type="ECO:0000256" key="1">
    <source>
        <dbReference type="ARBA" id="ARBA00022503"/>
    </source>
</evidence>
<protein>
    <recommendedName>
        <fullName evidence="4">Arginine N-succinyltransferase</fullName>
        <ecNumber evidence="4">2.3.1.109</ecNumber>
    </recommendedName>
</protein>